<feature type="transmembrane region" description="Helical" evidence="8">
    <location>
        <begin position="1075"/>
        <end position="1094"/>
    </location>
</feature>
<keyword evidence="3 8" id="KW-0812">Transmembrane</keyword>
<feature type="domain" description="ABC3 transporter permease C-terminal" evidence="9">
    <location>
        <begin position="1026"/>
        <end position="1139"/>
    </location>
</feature>
<dbReference type="InterPro" id="IPR038766">
    <property type="entry name" value="Membrane_comp_ABC_pdt"/>
</dbReference>
<keyword evidence="2" id="KW-1003">Cell membrane</keyword>
<feature type="domain" description="ABC3 transporter permease C-terminal" evidence="9">
    <location>
        <begin position="623"/>
        <end position="731"/>
    </location>
</feature>
<organism evidence="10 11">
    <name type="scientific">Bifidobacterium [indicum] DSM 20214 = LMG 11587</name>
    <dbReference type="NCBI Taxonomy" id="1341694"/>
    <lineage>
        <taxon>Bacteria</taxon>
        <taxon>Bacillati</taxon>
        <taxon>Actinomycetota</taxon>
        <taxon>Actinomycetes</taxon>
        <taxon>Bifidobacteriales</taxon>
        <taxon>Bifidobacteriaceae</taxon>
        <taxon>Bifidobacterium</taxon>
    </lineage>
</organism>
<feature type="transmembrane region" description="Helical" evidence="8">
    <location>
        <begin position="20"/>
        <end position="43"/>
    </location>
</feature>
<accession>A0A087VSG4</accession>
<evidence type="ECO:0000256" key="4">
    <source>
        <dbReference type="ARBA" id="ARBA00022989"/>
    </source>
</evidence>
<feature type="transmembrane region" description="Helical" evidence="8">
    <location>
        <begin position="623"/>
        <end position="644"/>
    </location>
</feature>
<name>A0A087VSG4_9BIFI</name>
<feature type="transmembrane region" description="Helical" evidence="8">
    <location>
        <begin position="716"/>
        <end position="737"/>
    </location>
</feature>
<comment type="subcellular location">
    <subcellularLocation>
        <location evidence="1">Cell membrane</location>
        <topology evidence="1">Multi-pass membrane protein</topology>
    </subcellularLocation>
</comment>
<evidence type="ECO:0000313" key="10">
    <source>
        <dbReference type="EMBL" id="AIC91291.1"/>
    </source>
</evidence>
<dbReference type="Pfam" id="PF02687">
    <property type="entry name" value="FtsX"/>
    <property type="match status" value="2"/>
</dbReference>
<sequence>MQTVRRVLWHDIRISFRKSLGRFISIVCLVALGSFALVGLSVAGPDMRQAGNAYLSEHHLADLTVISSYGLDQDDRKAIDTAPGSSGIEYGYLKDVVLKGGDQSLRIYSAPKRISTYELVEGSMPTSPDQIAIDTALAESHPIGTSIEVDEKADQLGRKILRHHRFQVVGTVKSTEILSKVNMGPSTAGSGSLDSYAVSTPGAFDSDEVMIARLTFKDLDRIQDHYSDRYINALQGHKDALNRILSDRPTARLATVKRPLKEKLDQGQDQVNQARRGLEGNRRQLDQGRQQLDQAAQSLLAARDQMASQTAEAQAAIDQGQRQADQGQAELTRQQAIYQSSADQVAQGRGQVDQGQAAINQGQDQLDASRQQLENGKTQADQAVAQIQAAQTQCRQGITQVTSQIQAVDTELSAPGLTPEQEEKLNRTKAELQAQLDELNRQSPQIDAMVAEVQAGREAFMSNQYTPGMAQVAATQQELDGRRQDLIQARAEVEEGERQLAQGKTQLDQATAQLDQGRARLDQSRQTLAASRASAQEQIDQGQSALNQNTADYQAKLDQFNRESPEALKKIDDSQEELNKSADRLKRMGEPVYALDSRREAPGSEGYKVYVSVSFIVDSLAKIFPYFMYLVAALVTFTTMTRFVDEERINAGTLKALGYRDRDVMAKFLVYGGVASALGAIIGIITGHTLMPWIIYQAYSPAFDMPPIHYGFHLPITLLACLLAFLSAVVPAFLSAWRELREKPSALLLPKPPSAGSKILLEHIPLIWNRLNFTHKVTARNIFRYKQRMLMTIFGVCGSVALLMTGFGVQGSISAINEHQFGQVVRYDLIAAESSQATADQQATIRKRLDRADVNGSMNVRYEEMSKTAGHNADKQAITMLAPASVSHLNDFINLDTRSGHKPLDLTGDGVVISERIAQLTGTKVGGSITLQDSGGRDRTMRVDGICEMYLGHFVFMSPTTYQAVFHQDYSANAHLVTFKDSSVENTRKQAASFMRIDGIQGVVQNTTMMGQIDTVVRSMNIIMQVLIIVATLLALVILYNLTNLNVEERIRELSTIKVLGFYDHEVTMYIYRETILLSAIGVLAGYGFGAWLHHYIITTVPPDNIMFDPSIRWVAFAIPLVMIVVITAALGWLVNHKLRNVDMLEALKSVD</sequence>
<feature type="compositionally biased region" description="Basic and acidic residues" evidence="7">
    <location>
        <begin position="276"/>
        <end position="286"/>
    </location>
</feature>
<dbReference type="PANTHER" id="PTHR30287">
    <property type="entry name" value="MEMBRANE COMPONENT OF PREDICTED ABC SUPERFAMILY METABOLITE UPTAKE TRANSPORTER"/>
    <property type="match status" value="1"/>
</dbReference>
<keyword evidence="11" id="KW-1185">Reference proteome</keyword>
<dbReference type="GO" id="GO:0005886">
    <property type="term" value="C:plasma membrane"/>
    <property type="evidence" value="ECO:0007669"/>
    <property type="project" value="UniProtKB-SubCell"/>
</dbReference>
<evidence type="ECO:0000259" key="9">
    <source>
        <dbReference type="Pfam" id="PF02687"/>
    </source>
</evidence>
<keyword evidence="4 8" id="KW-1133">Transmembrane helix</keyword>
<dbReference type="KEGG" id="bii:BINDI_0005"/>
<feature type="coiled-coil region" evidence="6">
    <location>
        <begin position="422"/>
        <end position="449"/>
    </location>
</feature>
<feature type="transmembrane region" description="Helical" evidence="8">
    <location>
        <begin position="789"/>
        <end position="809"/>
    </location>
</feature>
<evidence type="ECO:0000256" key="7">
    <source>
        <dbReference type="SAM" id="MobiDB-lite"/>
    </source>
</evidence>
<keyword evidence="6" id="KW-0175">Coiled coil</keyword>
<feature type="transmembrane region" description="Helical" evidence="8">
    <location>
        <begin position="668"/>
        <end position="696"/>
    </location>
</feature>
<evidence type="ECO:0000256" key="3">
    <source>
        <dbReference type="ARBA" id="ARBA00022692"/>
    </source>
</evidence>
<evidence type="ECO:0000256" key="6">
    <source>
        <dbReference type="SAM" id="Coils"/>
    </source>
</evidence>
<feature type="compositionally biased region" description="Polar residues" evidence="7">
    <location>
        <begin position="524"/>
        <end position="542"/>
    </location>
</feature>
<dbReference type="OrthoDB" id="5137249at2"/>
<feature type="region of interest" description="Disordered" evidence="7">
    <location>
        <begin position="516"/>
        <end position="542"/>
    </location>
</feature>
<evidence type="ECO:0000313" key="11">
    <source>
        <dbReference type="Proteomes" id="UP000028569"/>
    </source>
</evidence>
<proteinExistence type="predicted"/>
<evidence type="ECO:0000256" key="1">
    <source>
        <dbReference type="ARBA" id="ARBA00004651"/>
    </source>
</evidence>
<dbReference type="RefSeq" id="WP_033491533.1">
    <property type="nucleotide sequence ID" value="NZ_CP006018.1"/>
</dbReference>
<feature type="transmembrane region" description="Helical" evidence="8">
    <location>
        <begin position="1114"/>
        <end position="1135"/>
    </location>
</feature>
<protein>
    <submittedName>
        <fullName evidence="10">Efflux ABC transporter, permease protein</fullName>
    </submittedName>
</protein>
<dbReference type="InterPro" id="IPR003838">
    <property type="entry name" value="ABC3_permease_C"/>
</dbReference>
<feature type="coiled-coil region" evidence="6">
    <location>
        <begin position="366"/>
        <end position="393"/>
    </location>
</feature>
<dbReference type="HOGENOM" id="CLU_005531_0_0_11"/>
<evidence type="ECO:0000256" key="2">
    <source>
        <dbReference type="ARBA" id="ARBA00022475"/>
    </source>
</evidence>
<feature type="region of interest" description="Disordered" evidence="7">
    <location>
        <begin position="262"/>
        <end position="290"/>
    </location>
</feature>
<dbReference type="Proteomes" id="UP000028569">
    <property type="component" value="Chromosome"/>
</dbReference>
<evidence type="ECO:0000256" key="8">
    <source>
        <dbReference type="SAM" id="Phobius"/>
    </source>
</evidence>
<keyword evidence="5 8" id="KW-0472">Membrane</keyword>
<dbReference type="EMBL" id="CP006018">
    <property type="protein sequence ID" value="AIC91291.1"/>
    <property type="molecule type" value="Genomic_DNA"/>
</dbReference>
<evidence type="ECO:0000256" key="5">
    <source>
        <dbReference type="ARBA" id="ARBA00023136"/>
    </source>
</evidence>
<reference evidence="10 11" key="1">
    <citation type="journal article" date="2014" name="Appl. Environ. Microbiol.">
        <title>Genomic encyclopedia of type strains of the genus Bifidobacterium.</title>
        <authorList>
            <person name="Milani C."/>
            <person name="Lugli G.A."/>
            <person name="Duranti S."/>
            <person name="Turroni F."/>
            <person name="Bottacini F."/>
            <person name="Mangifesta M."/>
            <person name="Sanchez B."/>
            <person name="Viappiani A."/>
            <person name="Mancabelli L."/>
            <person name="Taminiau B."/>
            <person name="Delcenserie V."/>
            <person name="Barrangou R."/>
            <person name="Margolles A."/>
            <person name="van Sinderen D."/>
            <person name="Ventura M."/>
        </authorList>
    </citation>
    <scope>NUCLEOTIDE SEQUENCE [LARGE SCALE GENOMIC DNA]</scope>
    <source>
        <strain evidence="10 11">LMG 11587</strain>
    </source>
</reference>
<dbReference type="PANTHER" id="PTHR30287:SF1">
    <property type="entry name" value="INNER MEMBRANE PROTEIN"/>
    <property type="match status" value="1"/>
</dbReference>
<gene>
    <name evidence="10" type="ORF">BINDI_0005</name>
</gene>
<feature type="transmembrane region" description="Helical" evidence="8">
    <location>
        <begin position="1022"/>
        <end position="1042"/>
    </location>
</feature>
<dbReference type="AlphaFoldDB" id="A0A087VSG4"/>